<sequence>VYYDYCFIKNHQKIFYIDYYLPEFNIAVEIDEFDHSNRDPKYEKKREKAIKNKLGCTFVRCNPDDPKFSVIELIGKIGKQIKKIN</sequence>
<evidence type="ECO:0000313" key="2">
    <source>
        <dbReference type="EMBL" id="AMK61696.1"/>
    </source>
</evidence>
<name>A0A140E071_MIMIV</name>
<dbReference type="InterPro" id="IPR048797">
    <property type="entry name" value="PvuRts1I-like_N"/>
</dbReference>
<evidence type="ECO:0000259" key="1">
    <source>
        <dbReference type="Pfam" id="PF21598"/>
    </source>
</evidence>
<accession>A0A140E071</accession>
<feature type="non-terminal residue" evidence="2">
    <location>
        <position position="1"/>
    </location>
</feature>
<feature type="domain" description="Restriction endonuclease PvuRts1 I-like N-terminal" evidence="1">
    <location>
        <begin position="9"/>
        <end position="54"/>
    </location>
</feature>
<evidence type="ECO:0000313" key="3">
    <source>
        <dbReference type="Proteomes" id="UP000240935"/>
    </source>
</evidence>
<dbReference type="EMBL" id="KF959826">
    <property type="protein sequence ID" value="AMK61696.1"/>
    <property type="molecule type" value="Genomic_DNA"/>
</dbReference>
<organism evidence="2 3">
    <name type="scientific">Samba virus</name>
    <dbReference type="NCBI Taxonomy" id="1461100"/>
    <lineage>
        <taxon>Viruses</taxon>
        <taxon>Varidnaviria</taxon>
        <taxon>Bamfordvirae</taxon>
        <taxon>Nucleocytoviricota</taxon>
        <taxon>Megaviricetes</taxon>
        <taxon>Imitervirales</taxon>
        <taxon>Mimiviridae</taxon>
        <taxon>Megamimivirinae</taxon>
        <taxon>Mimivirus</taxon>
        <taxon>Mimivirus bradfordmassiliense</taxon>
    </lineage>
</organism>
<dbReference type="Pfam" id="PF21598">
    <property type="entry name" value="PvuRts1I-like_N"/>
    <property type="match status" value="1"/>
</dbReference>
<dbReference type="Proteomes" id="UP000240935">
    <property type="component" value="Segment"/>
</dbReference>
<protein>
    <recommendedName>
        <fullName evidence="1">Restriction endonuclease PvuRts1 I-like N-terminal domain-containing protein</fullName>
    </recommendedName>
</protein>
<proteinExistence type="predicted"/>
<reference evidence="2 3" key="1">
    <citation type="journal article" date="2014" name="Virol. J.">
        <title>Samba virus: a novel mimivirus from a giant rain forest, the Brazilian Amazon.</title>
        <authorList>
            <person name="Campos R.K."/>
            <person name="Boratto P.V."/>
            <person name="Assis F.L."/>
            <person name="Aguiar E.R."/>
            <person name="Silva L.C."/>
            <person name="Albarnaz J.D."/>
            <person name="Dornas F.P."/>
            <person name="Trindade G.S."/>
            <person name="Ferreira P.P."/>
            <person name="Marques J.T."/>
            <person name="Robert C."/>
            <person name="Raoult D."/>
            <person name="Kroon E.G."/>
            <person name="La Scola B."/>
            <person name="Abrahao J.S."/>
        </authorList>
    </citation>
    <scope>NUCLEOTIDE SEQUENCE [LARGE SCALE GENOMIC DNA]</scope>
</reference>